<keyword evidence="3 8" id="KW-0805">Transcription regulation</keyword>
<feature type="compositionally biased region" description="Acidic residues" evidence="9">
    <location>
        <begin position="256"/>
        <end position="268"/>
    </location>
</feature>
<evidence type="ECO:0000256" key="4">
    <source>
        <dbReference type="ARBA" id="ARBA00023125"/>
    </source>
</evidence>
<dbReference type="Gene3D" id="1.10.10.10">
    <property type="entry name" value="Winged helix-like DNA-binding domain superfamily/Winged helix DNA-binding domain"/>
    <property type="match status" value="1"/>
</dbReference>
<comment type="subcellular location">
    <subcellularLocation>
        <location evidence="1 8">Nucleus</location>
    </subcellularLocation>
</comment>
<dbReference type="EMBL" id="JARQZJ010000127">
    <property type="protein sequence ID" value="KAK9891224.1"/>
    <property type="molecule type" value="Genomic_DNA"/>
</dbReference>
<dbReference type="InterPro" id="IPR008851">
    <property type="entry name" value="TFIIF-alpha"/>
</dbReference>
<evidence type="ECO:0000256" key="6">
    <source>
        <dbReference type="ARBA" id="ARBA00023242"/>
    </source>
</evidence>
<accession>A0AAW1VGA5</accession>
<dbReference type="GO" id="GO:0005674">
    <property type="term" value="C:transcription factor TFIIF complex"/>
    <property type="evidence" value="ECO:0007669"/>
    <property type="project" value="TreeGrafter"/>
</dbReference>
<feature type="compositionally biased region" description="Polar residues" evidence="9">
    <location>
        <begin position="383"/>
        <end position="392"/>
    </location>
</feature>
<keyword evidence="11" id="KW-1185">Reference proteome</keyword>
<dbReference type="InterPro" id="IPR011039">
    <property type="entry name" value="TFIIF_interaction"/>
</dbReference>
<evidence type="ECO:0000256" key="9">
    <source>
        <dbReference type="SAM" id="MobiDB-lite"/>
    </source>
</evidence>
<dbReference type="GO" id="GO:0016251">
    <property type="term" value="F:RNA polymerase II general transcription initiation factor activity"/>
    <property type="evidence" value="ECO:0007669"/>
    <property type="project" value="TreeGrafter"/>
</dbReference>
<dbReference type="GO" id="GO:0032968">
    <property type="term" value="P:positive regulation of transcription elongation by RNA polymerase II"/>
    <property type="evidence" value="ECO:0007669"/>
    <property type="project" value="InterPro"/>
</dbReference>
<reference evidence="10 11" key="1">
    <citation type="submission" date="2023-03" db="EMBL/GenBank/DDBJ databases">
        <title>Genome insight into feeding habits of ladybird beetles.</title>
        <authorList>
            <person name="Li H.-S."/>
            <person name="Huang Y.-H."/>
            <person name="Pang H."/>
        </authorList>
    </citation>
    <scope>NUCLEOTIDE SEQUENCE [LARGE SCALE GENOMIC DNA]</scope>
    <source>
        <strain evidence="10">SYSU_2023b</strain>
        <tissue evidence="10">Whole body</tissue>
    </source>
</reference>
<feature type="region of interest" description="Disordered" evidence="9">
    <location>
        <begin position="183"/>
        <end position="395"/>
    </location>
</feature>
<dbReference type="SUPFAM" id="SSF50916">
    <property type="entry name" value="Rap30/74 interaction domains"/>
    <property type="match status" value="1"/>
</dbReference>
<keyword evidence="6 8" id="KW-0539">Nucleus</keyword>
<dbReference type="Pfam" id="PF05793">
    <property type="entry name" value="TFIIF_alpha"/>
    <property type="match status" value="1"/>
</dbReference>
<proteinExistence type="inferred from homology"/>
<dbReference type="GO" id="GO:0006367">
    <property type="term" value="P:transcription initiation at RNA polymerase II promoter"/>
    <property type="evidence" value="ECO:0007669"/>
    <property type="project" value="InterPro"/>
</dbReference>
<dbReference type="Proteomes" id="UP001431783">
    <property type="component" value="Unassembled WGS sequence"/>
</dbReference>
<dbReference type="SUPFAM" id="SSF46785">
    <property type="entry name" value="Winged helix' DNA-binding domain"/>
    <property type="match status" value="1"/>
</dbReference>
<comment type="function">
    <text evidence="7 8">TFIIF is a general transcription initiation factor that binds to RNA polymerase II and helps to recruit it to the initiation complex in collaboration with TFIIB. It promotes transcription elongation.</text>
</comment>
<evidence type="ECO:0000313" key="10">
    <source>
        <dbReference type="EMBL" id="KAK9891224.1"/>
    </source>
</evidence>
<feature type="compositionally biased region" description="Basic and acidic residues" evidence="9">
    <location>
        <begin position="192"/>
        <end position="209"/>
    </location>
</feature>
<comment type="caution">
    <text evidence="10">The sequence shown here is derived from an EMBL/GenBank/DDBJ whole genome shotgun (WGS) entry which is preliminary data.</text>
</comment>
<dbReference type="InterPro" id="IPR036388">
    <property type="entry name" value="WH-like_DNA-bd_sf"/>
</dbReference>
<feature type="compositionally biased region" description="Basic and acidic residues" evidence="9">
    <location>
        <begin position="225"/>
        <end position="238"/>
    </location>
</feature>
<comment type="similarity">
    <text evidence="2 8">Belongs to the TFIIF alpha subunit family.</text>
</comment>
<evidence type="ECO:0000256" key="5">
    <source>
        <dbReference type="ARBA" id="ARBA00023163"/>
    </source>
</evidence>
<gene>
    <name evidence="10" type="ORF">WA026_013539</name>
</gene>
<dbReference type="GO" id="GO:0001096">
    <property type="term" value="F:TFIIF-class transcription factor complex binding"/>
    <property type="evidence" value="ECO:0007669"/>
    <property type="project" value="TreeGrafter"/>
</dbReference>
<evidence type="ECO:0000256" key="8">
    <source>
        <dbReference type="RuleBase" id="RU366044"/>
    </source>
</evidence>
<feature type="compositionally biased region" description="Basic residues" evidence="9">
    <location>
        <begin position="239"/>
        <end position="250"/>
    </location>
</feature>
<evidence type="ECO:0000256" key="2">
    <source>
        <dbReference type="ARBA" id="ARBA00005249"/>
    </source>
</evidence>
<protein>
    <recommendedName>
        <fullName evidence="8">Transcription initiation factor IIF subunit alpha</fullName>
    </recommendedName>
</protein>
<sequence>MTTTPQGNVREYSIRLIENSKKRYHLMKFNGNLQVDIGKWTQVKMERENNMREYKINEEQPKFGAGSEFGREAKEEARRKKLGITTRKYKADDQPWLLNCRDSTAVKKFKGIREGGVSENTAYYVFTHAEDGAIEAFPLQEWYKFQPIQRYKSLSAEEAEQEFSKRNKYFNLNSLMLKKRLKGEDDTELNEEEKGKKTTHKSKELKISEMDEWINSSDEDSSDEETQKEKEEEIQDRKMSKKNVPKKKKRDTNVEAFEESDDGDEEGRELDYISDSSDSEPENTNLESVAEEKALRKLLNSDDEESQDSDEEMSNEDKEKEGKTVPDEKDEDKKEERVKKAKKGPKKDGKKEKKERKSDFSFDSNTDYEPRMKPKKQEKKISSENSSRSVIPTDSKRKIVDDALAGPTAKKVKLDLNPIPGLSQSGITEDAVRKYLMRKPMTTTALVQKFKSKKTGLSSEQLVDVMTPILMKINPVKQILNGKMYLSIES</sequence>
<keyword evidence="4 8" id="KW-0238">DNA-binding</keyword>
<dbReference type="GO" id="GO:0003677">
    <property type="term" value="F:DNA binding"/>
    <property type="evidence" value="ECO:0007669"/>
    <property type="project" value="UniProtKB-KW"/>
</dbReference>
<name>A0AAW1VGA5_9CUCU</name>
<organism evidence="10 11">
    <name type="scientific">Henosepilachna vigintioctopunctata</name>
    <dbReference type="NCBI Taxonomy" id="420089"/>
    <lineage>
        <taxon>Eukaryota</taxon>
        <taxon>Metazoa</taxon>
        <taxon>Ecdysozoa</taxon>
        <taxon>Arthropoda</taxon>
        <taxon>Hexapoda</taxon>
        <taxon>Insecta</taxon>
        <taxon>Pterygota</taxon>
        <taxon>Neoptera</taxon>
        <taxon>Endopterygota</taxon>
        <taxon>Coleoptera</taxon>
        <taxon>Polyphaga</taxon>
        <taxon>Cucujiformia</taxon>
        <taxon>Coccinelloidea</taxon>
        <taxon>Coccinellidae</taxon>
        <taxon>Epilachninae</taxon>
        <taxon>Epilachnini</taxon>
        <taxon>Henosepilachna</taxon>
    </lineage>
</organism>
<dbReference type="PANTHER" id="PTHR13011:SF0">
    <property type="entry name" value="GENERAL TRANSCRIPTION FACTOR IIF SUBUNIT 1"/>
    <property type="match status" value="1"/>
</dbReference>
<dbReference type="InterPro" id="IPR036390">
    <property type="entry name" value="WH_DNA-bd_sf"/>
</dbReference>
<feature type="compositionally biased region" description="Acidic residues" evidence="9">
    <location>
        <begin position="301"/>
        <end position="314"/>
    </location>
</feature>
<dbReference type="PANTHER" id="PTHR13011">
    <property type="entry name" value="TFIIF-ALPHA"/>
    <property type="match status" value="1"/>
</dbReference>
<evidence type="ECO:0000313" key="11">
    <source>
        <dbReference type="Proteomes" id="UP001431783"/>
    </source>
</evidence>
<feature type="compositionally biased region" description="Basic and acidic residues" evidence="9">
    <location>
        <begin position="346"/>
        <end position="360"/>
    </location>
</feature>
<evidence type="ECO:0000256" key="3">
    <source>
        <dbReference type="ARBA" id="ARBA00023015"/>
    </source>
</evidence>
<keyword evidence="5 8" id="KW-0804">Transcription</keyword>
<dbReference type="AlphaFoldDB" id="A0AAW1VGA5"/>
<evidence type="ECO:0000256" key="1">
    <source>
        <dbReference type="ARBA" id="ARBA00004123"/>
    </source>
</evidence>
<feature type="compositionally biased region" description="Basic and acidic residues" evidence="9">
    <location>
        <begin position="315"/>
        <end position="338"/>
    </location>
</feature>
<evidence type="ECO:0000256" key="7">
    <source>
        <dbReference type="ARBA" id="ARBA00025232"/>
    </source>
</evidence>